<evidence type="ECO:0000256" key="5">
    <source>
        <dbReference type="ARBA" id="ARBA00023004"/>
    </source>
</evidence>
<evidence type="ECO:0000256" key="3">
    <source>
        <dbReference type="ARBA" id="ARBA00006179"/>
    </source>
</evidence>
<keyword evidence="4" id="KW-0479">Metal-binding</keyword>
<dbReference type="Ensembl" id="ENSCSAVT00000012612.1">
    <property type="protein sequence ID" value="ENSCSAVP00000012468.1"/>
    <property type="gene ID" value="ENSCSAVG00000007320.1"/>
</dbReference>
<dbReference type="InterPro" id="IPR042265">
    <property type="entry name" value="DPH1/DPH2_3"/>
</dbReference>
<dbReference type="GO" id="GO:0090560">
    <property type="term" value="F:2-(3-amino-3-carboxypropyl)histidine synthase activity"/>
    <property type="evidence" value="ECO:0007669"/>
    <property type="project" value="InterPro"/>
</dbReference>
<evidence type="ECO:0000256" key="2">
    <source>
        <dbReference type="ARBA" id="ARBA00005156"/>
    </source>
</evidence>
<keyword evidence="8" id="KW-1185">Reference proteome</keyword>
<dbReference type="NCBIfam" id="TIGR00322">
    <property type="entry name" value="diphth2_R"/>
    <property type="match status" value="1"/>
</dbReference>
<dbReference type="STRING" id="51511.ENSCSAVP00000012468"/>
<sequence length="244" mass="27370">MFSLQHPTITSYVYNPSTNKCSSMALNIKRELSKRYYLVEKLKDAGTIGILVGTVGMAGYLRIINHLKEIISRTNRKSYTFVVGKLNPEKLANFPEIDAFVMVACPEQTYIDSSEYYKPIATPYEVEVAYNTNRCWGEPYVFNFLHLLPGGSSYVEFKPHTEESDISMITGELRHTGIVDGGGLQVDERSSDQALAVFHPNSSVFRYMESSYKGLEQKLGETEVELAKDGKSGLPIAYSCEPTM</sequence>
<dbReference type="Pfam" id="PF01866">
    <property type="entry name" value="Diphthamide_syn"/>
    <property type="match status" value="1"/>
</dbReference>
<evidence type="ECO:0000313" key="7">
    <source>
        <dbReference type="Ensembl" id="ENSCSAVP00000012468.1"/>
    </source>
</evidence>
<comment type="similarity">
    <text evidence="3">Belongs to the DPH1/DPH2 family. DPH2 subfamily.</text>
</comment>
<dbReference type="PANTHER" id="PTHR10762:SF2">
    <property type="entry name" value="2-(3-AMINO-3-CARBOXYPROPYL)HISTIDINE SYNTHASE SUBUNIT 2"/>
    <property type="match status" value="1"/>
</dbReference>
<dbReference type="InterPro" id="IPR016435">
    <property type="entry name" value="DPH1/DPH2"/>
</dbReference>
<accession>H2Z4F6</accession>
<keyword evidence="6" id="KW-0411">Iron-sulfur</keyword>
<evidence type="ECO:0000256" key="6">
    <source>
        <dbReference type="ARBA" id="ARBA00023014"/>
    </source>
</evidence>
<dbReference type="OMA" id="DIACMES"/>
<dbReference type="eggNOG" id="KOG2648">
    <property type="taxonomic scope" value="Eukaryota"/>
</dbReference>
<dbReference type="GeneTree" id="ENSGT00940000153694"/>
<organism evidence="7 8">
    <name type="scientific">Ciona savignyi</name>
    <name type="common">Pacific transparent sea squirt</name>
    <dbReference type="NCBI Taxonomy" id="51511"/>
    <lineage>
        <taxon>Eukaryota</taxon>
        <taxon>Metazoa</taxon>
        <taxon>Chordata</taxon>
        <taxon>Tunicata</taxon>
        <taxon>Ascidiacea</taxon>
        <taxon>Phlebobranchia</taxon>
        <taxon>Cionidae</taxon>
        <taxon>Ciona</taxon>
    </lineage>
</organism>
<dbReference type="SFLD" id="SFLDS00032">
    <property type="entry name" value="Radical_SAM_3-amino-3-carboxyp"/>
    <property type="match status" value="1"/>
</dbReference>
<dbReference type="Gene3D" id="3.40.50.11860">
    <property type="entry name" value="Diphthamide synthesis DPH1/DPH2 domain 3"/>
    <property type="match status" value="1"/>
</dbReference>
<evidence type="ECO:0000313" key="8">
    <source>
        <dbReference type="Proteomes" id="UP000007875"/>
    </source>
</evidence>
<comment type="pathway">
    <text evidence="2">Protein modification; peptidyl-diphthamide biosynthesis.</text>
</comment>
<dbReference type="InParanoid" id="H2Z4F6"/>
<evidence type="ECO:0000256" key="4">
    <source>
        <dbReference type="ARBA" id="ARBA00022723"/>
    </source>
</evidence>
<reference evidence="7" key="2">
    <citation type="submission" date="2025-08" db="UniProtKB">
        <authorList>
            <consortium name="Ensembl"/>
        </authorList>
    </citation>
    <scope>IDENTIFICATION</scope>
</reference>
<dbReference type="FunFam" id="3.40.50.11860:FF:000001">
    <property type="entry name" value="2-(3-amino-3-carboxypropyl)histidine synthase subunit 2"/>
    <property type="match status" value="1"/>
</dbReference>
<dbReference type="GO" id="GO:0046872">
    <property type="term" value="F:metal ion binding"/>
    <property type="evidence" value="ECO:0007669"/>
    <property type="project" value="UniProtKB-KW"/>
</dbReference>
<protein>
    <submittedName>
        <fullName evidence="7">Uncharacterized protein</fullName>
    </submittedName>
</protein>
<keyword evidence="5" id="KW-0408">Iron</keyword>
<dbReference type="PANTHER" id="PTHR10762">
    <property type="entry name" value="DIPHTHAMIDE BIOSYNTHESIS PROTEIN"/>
    <property type="match status" value="1"/>
</dbReference>
<dbReference type="GO" id="GO:0017183">
    <property type="term" value="P:protein histidyl modification to diphthamide"/>
    <property type="evidence" value="ECO:0007669"/>
    <property type="project" value="InterPro"/>
</dbReference>
<reference evidence="8" key="1">
    <citation type="submission" date="2003-08" db="EMBL/GenBank/DDBJ databases">
        <authorList>
            <person name="Birren B."/>
            <person name="Nusbaum C."/>
            <person name="Abebe A."/>
            <person name="Abouelleil A."/>
            <person name="Adekoya E."/>
            <person name="Ait-zahra M."/>
            <person name="Allen N."/>
            <person name="Allen T."/>
            <person name="An P."/>
            <person name="Anderson M."/>
            <person name="Anderson S."/>
            <person name="Arachchi H."/>
            <person name="Armbruster J."/>
            <person name="Bachantsang P."/>
            <person name="Baldwin J."/>
            <person name="Barry A."/>
            <person name="Bayul T."/>
            <person name="Blitshsteyn B."/>
            <person name="Bloom T."/>
            <person name="Blye J."/>
            <person name="Boguslavskiy L."/>
            <person name="Borowsky M."/>
            <person name="Boukhgalter B."/>
            <person name="Brunache A."/>
            <person name="Butler J."/>
            <person name="Calixte N."/>
            <person name="Calvo S."/>
            <person name="Camarata J."/>
            <person name="Campo K."/>
            <person name="Chang J."/>
            <person name="Cheshatsang Y."/>
            <person name="Citroen M."/>
            <person name="Collymore A."/>
            <person name="Considine T."/>
            <person name="Cook A."/>
            <person name="Cooke P."/>
            <person name="Corum B."/>
            <person name="Cuomo C."/>
            <person name="David R."/>
            <person name="Dawoe T."/>
            <person name="Degray S."/>
            <person name="Dodge S."/>
            <person name="Dooley K."/>
            <person name="Dorje P."/>
            <person name="Dorjee K."/>
            <person name="Dorris L."/>
            <person name="Duffey N."/>
            <person name="Dupes A."/>
            <person name="Elkins T."/>
            <person name="Engels R."/>
            <person name="Erickson J."/>
            <person name="Farina A."/>
            <person name="Faro S."/>
            <person name="Ferreira P."/>
            <person name="Fischer H."/>
            <person name="Fitzgerald M."/>
            <person name="Foley K."/>
            <person name="Gage D."/>
            <person name="Galagan J."/>
            <person name="Gearin G."/>
            <person name="Gnerre S."/>
            <person name="Gnirke A."/>
            <person name="Goyette A."/>
            <person name="Graham J."/>
            <person name="Grandbois E."/>
            <person name="Gyaltsen K."/>
            <person name="Hafez N."/>
            <person name="Hagopian D."/>
            <person name="Hagos B."/>
            <person name="Hall J."/>
            <person name="Hatcher B."/>
            <person name="Heller A."/>
            <person name="Higgins H."/>
            <person name="Honan T."/>
            <person name="Horn A."/>
            <person name="Houde N."/>
            <person name="Hughes L."/>
            <person name="Hulme W."/>
            <person name="Husby E."/>
            <person name="Iliev I."/>
            <person name="Jaffe D."/>
            <person name="Jones C."/>
            <person name="Kamal M."/>
            <person name="Kamat A."/>
            <person name="Kamvysselis M."/>
            <person name="Karlsson E."/>
            <person name="Kells C."/>
            <person name="Kieu A."/>
            <person name="Kisner P."/>
            <person name="Kodira C."/>
            <person name="Kulbokas E."/>
            <person name="Labutti K."/>
            <person name="Lama D."/>
            <person name="Landers T."/>
            <person name="Leger J."/>
            <person name="Levine S."/>
            <person name="Lewis D."/>
            <person name="Lewis T."/>
            <person name="Lindblad-toh K."/>
            <person name="Liu X."/>
            <person name="Lokyitsang T."/>
            <person name="Lokyitsang Y."/>
            <person name="Lucien O."/>
            <person name="Lui A."/>
            <person name="Ma L.J."/>
            <person name="Mabbitt R."/>
            <person name="Macdonald J."/>
            <person name="Maclean C."/>
            <person name="Major J."/>
            <person name="Manning J."/>
            <person name="Marabella R."/>
            <person name="Maru K."/>
            <person name="Matthews C."/>
            <person name="Mauceli E."/>
            <person name="Mccarthy M."/>
            <person name="Mcdonough S."/>
            <person name="Mcghee T."/>
            <person name="Meldrim J."/>
            <person name="Meneus L."/>
            <person name="Mesirov J."/>
            <person name="Mihalev A."/>
            <person name="Mihova T."/>
            <person name="Mikkelsen T."/>
            <person name="Mlenga V."/>
            <person name="Moru K."/>
            <person name="Mozes J."/>
            <person name="Mulrain L."/>
            <person name="Munson G."/>
            <person name="Naylor J."/>
            <person name="Newes C."/>
            <person name="Nguyen C."/>
            <person name="Nguyen N."/>
            <person name="Nguyen T."/>
            <person name="Nicol R."/>
            <person name="Nielsen C."/>
            <person name="Nizzari M."/>
            <person name="Norbu C."/>
            <person name="Norbu N."/>
            <person name="O'donnell P."/>
            <person name="Okoawo O."/>
            <person name="O'leary S."/>
            <person name="Omotosho B."/>
            <person name="O'neill K."/>
            <person name="Osman S."/>
            <person name="Parker S."/>
            <person name="Perrin D."/>
            <person name="Phunkhang P."/>
            <person name="Piqani B."/>
            <person name="Purcell S."/>
            <person name="Rachupka T."/>
            <person name="Ramasamy U."/>
            <person name="Rameau R."/>
            <person name="Ray V."/>
            <person name="Raymond C."/>
            <person name="Retta R."/>
            <person name="Richardson S."/>
            <person name="Rise C."/>
            <person name="Rodriguez J."/>
            <person name="Rogers J."/>
            <person name="Rogov P."/>
            <person name="Rutman M."/>
            <person name="Schupbach R."/>
            <person name="Seaman C."/>
            <person name="Settipalli S."/>
            <person name="Sharpe T."/>
            <person name="Sheridan J."/>
            <person name="Sherpa N."/>
            <person name="Shi J."/>
            <person name="Smirnov S."/>
            <person name="Smith C."/>
            <person name="Sougnez C."/>
            <person name="Spencer B."/>
            <person name="Stalker J."/>
            <person name="Stange-thomann N."/>
            <person name="Stavropoulos S."/>
            <person name="Stetson K."/>
            <person name="Stone C."/>
            <person name="Stone S."/>
            <person name="Stubbs M."/>
            <person name="Talamas J."/>
            <person name="Tchuinga P."/>
            <person name="Tenzing P."/>
            <person name="Tesfaye S."/>
            <person name="Theodore J."/>
            <person name="Thoulutsang Y."/>
            <person name="Topham K."/>
            <person name="Towey S."/>
            <person name="Tsamla T."/>
            <person name="Tsomo N."/>
            <person name="Vallee D."/>
            <person name="Vassiliev H."/>
            <person name="Venkataraman V."/>
            <person name="Vinson J."/>
            <person name="Vo A."/>
            <person name="Wade C."/>
            <person name="Wang S."/>
            <person name="Wangchuk T."/>
            <person name="Wangdi T."/>
            <person name="Whittaker C."/>
            <person name="Wilkinson J."/>
            <person name="Wu Y."/>
            <person name="Wyman D."/>
            <person name="Yadav S."/>
            <person name="Yang S."/>
            <person name="Yang X."/>
            <person name="Yeager S."/>
            <person name="Yee E."/>
            <person name="Young G."/>
            <person name="Zainoun J."/>
            <person name="Zembeck L."/>
            <person name="Zimmer A."/>
            <person name="Zody M."/>
            <person name="Lander E."/>
        </authorList>
    </citation>
    <scope>NUCLEOTIDE SEQUENCE [LARGE SCALE GENOMIC DNA]</scope>
</reference>
<reference evidence="7" key="3">
    <citation type="submission" date="2025-09" db="UniProtKB">
        <authorList>
            <consortium name="Ensembl"/>
        </authorList>
    </citation>
    <scope>IDENTIFICATION</scope>
</reference>
<dbReference type="AlphaFoldDB" id="H2Z4F6"/>
<proteinExistence type="inferred from homology"/>
<evidence type="ECO:0000256" key="1">
    <source>
        <dbReference type="ARBA" id="ARBA00001966"/>
    </source>
</evidence>
<dbReference type="Proteomes" id="UP000007875">
    <property type="component" value="Unassembled WGS sequence"/>
</dbReference>
<comment type="cofactor">
    <cofactor evidence="1">
        <name>[4Fe-4S] cluster</name>
        <dbReference type="ChEBI" id="CHEBI:49883"/>
    </cofactor>
</comment>
<name>H2Z4F6_CIOSA</name>
<dbReference type="GO" id="GO:0051536">
    <property type="term" value="F:iron-sulfur cluster binding"/>
    <property type="evidence" value="ECO:0007669"/>
    <property type="project" value="UniProtKB-KW"/>
</dbReference>
<dbReference type="HOGENOM" id="CLU_015210_0_0_1"/>